<organism evidence="2">
    <name type="scientific">Leptosphaeria maculans (strain JN3 / isolate v23.1.3 / race Av1-4-5-6-7-8)</name>
    <name type="common">Blackleg fungus</name>
    <name type="synonym">Phoma lingam</name>
    <dbReference type="NCBI Taxonomy" id="985895"/>
    <lineage>
        <taxon>Eukaryota</taxon>
        <taxon>Fungi</taxon>
        <taxon>Dikarya</taxon>
        <taxon>Ascomycota</taxon>
        <taxon>Pezizomycotina</taxon>
        <taxon>Dothideomycetes</taxon>
        <taxon>Pleosporomycetidae</taxon>
        <taxon>Pleosporales</taxon>
        <taxon>Pleosporineae</taxon>
        <taxon>Leptosphaeriaceae</taxon>
        <taxon>Plenodomus</taxon>
        <taxon>Plenodomus lingam/Leptosphaeria maculans species complex</taxon>
    </lineage>
</organism>
<dbReference type="EMBL" id="FP929133">
    <property type="protein sequence ID" value="CBX98117.1"/>
    <property type="molecule type" value="Genomic_DNA"/>
</dbReference>
<sequence>MKMNRLQAEYGNPADCRFSFRLYIMACALCAMQKFSQSLAWIGFVLGEISDGEAHRHPMHLWTGPVIFERKIKLAGRCCHHLGRKALHYATNNPVMDRGFRSDHSRERALTLPTSSESRSMIQATNVNHVFGLVWQPVVSALPPSTPLAHHRAADAYATLNARIIWNQMKRASGSQPSRDCAQYDLRKGARWSYANRDVNQLSQKITEAFGSLWGGIEAISNQVPSLGREASRHKQPWAMWTLQNVCKADLHKSFDPSVMVCSQRARAQLRRLLHEAAAVSPFQNLGSTSVLPAYNGITFWRSTRAWGNNTLTAASKACCRWRCWPISSVDHEGPKASIESVFRMHAGQQLTASAVDRGHMAYIPRFIVGFYALDSEAGTCKARVRSTYHTCSLEDSDLSCDTRATSRHRKVLFVFESGLIRTCVYLIDLRRHIERDQSEFVKRQFIMR</sequence>
<reference evidence="2" key="1">
    <citation type="journal article" date="2011" name="Nat. Commun.">
        <title>Effector diversification within compartments of the Leptosphaeria maculans genome affected by Repeat-Induced Point mutations.</title>
        <authorList>
            <person name="Rouxel T."/>
            <person name="Grandaubert J."/>
            <person name="Hane J.K."/>
            <person name="Hoede C."/>
            <person name="van de Wouw A.P."/>
            <person name="Couloux A."/>
            <person name="Dominguez V."/>
            <person name="Anthouard V."/>
            <person name="Bally P."/>
            <person name="Bourras S."/>
            <person name="Cozijnsen A.J."/>
            <person name="Ciuffetti L.M."/>
            <person name="Degrave A."/>
            <person name="Dilmaghani A."/>
            <person name="Duret L."/>
            <person name="Fudal I."/>
            <person name="Goodwin S.B."/>
            <person name="Gout L."/>
            <person name="Glaser N."/>
            <person name="Linglin J."/>
            <person name="Kema G.H.J."/>
            <person name="Lapalu N."/>
            <person name="Lawrence C.B."/>
            <person name="May K."/>
            <person name="Meyer M."/>
            <person name="Ollivier B."/>
            <person name="Poulain J."/>
            <person name="Schoch C.L."/>
            <person name="Simon A."/>
            <person name="Spatafora J.W."/>
            <person name="Stachowiak A."/>
            <person name="Turgeon B.G."/>
            <person name="Tyler B.M."/>
            <person name="Vincent D."/>
            <person name="Weissenbach J."/>
            <person name="Amselem J."/>
            <person name="Quesneville H."/>
            <person name="Oliver R.P."/>
            <person name="Wincker P."/>
            <person name="Balesdent M.-H."/>
            <person name="Howlett B.J."/>
        </authorList>
    </citation>
    <scope>NUCLEOTIDE SEQUENCE [LARGE SCALE GENOMIC DNA]</scope>
    <source>
        <strain evidence="2">JN3 / isolate v23.1.3 / race Av1-4-5-6-7-8</strain>
    </source>
</reference>
<dbReference type="Proteomes" id="UP000002668">
    <property type="component" value="Genome"/>
</dbReference>
<evidence type="ECO:0000313" key="2">
    <source>
        <dbReference type="Proteomes" id="UP000002668"/>
    </source>
</evidence>
<dbReference type="InParanoid" id="E5A3A4"/>
<name>E5A3A4_LEPMJ</name>
<accession>E5A3A4</accession>
<evidence type="ECO:0000313" key="1">
    <source>
        <dbReference type="EMBL" id="CBX98117.1"/>
    </source>
</evidence>
<dbReference type="AlphaFoldDB" id="E5A3A4"/>
<keyword evidence="2" id="KW-1185">Reference proteome</keyword>
<protein>
    <submittedName>
        <fullName evidence="1">Predicted protein</fullName>
    </submittedName>
</protein>
<dbReference type="HOGENOM" id="CLU_609835_0_0_1"/>
<gene>
    <name evidence="1" type="ORF">LEMA_P095260.1</name>
</gene>
<proteinExistence type="predicted"/>
<dbReference type="VEuPathDB" id="FungiDB:LEMA_P095260.1"/>